<keyword evidence="1 3" id="KW-0328">Glycosyltransferase</keyword>
<dbReference type="AlphaFoldDB" id="A0A6S6SZD0"/>
<dbReference type="PANTHER" id="PTHR30160:SF15">
    <property type="entry name" value="GLYCOSYLTRANSFERASE HI_0523-RELATED"/>
    <property type="match status" value="1"/>
</dbReference>
<protein>
    <submittedName>
        <fullName evidence="3">ADP-heptose--lipooligosaccharide heptosyltransferase II (EC)</fullName>
        <ecNumber evidence="3">2.4.1.-</ecNumber>
    </submittedName>
</protein>
<dbReference type="GO" id="GO:0005829">
    <property type="term" value="C:cytosol"/>
    <property type="evidence" value="ECO:0007669"/>
    <property type="project" value="TreeGrafter"/>
</dbReference>
<evidence type="ECO:0000256" key="1">
    <source>
        <dbReference type="ARBA" id="ARBA00022676"/>
    </source>
</evidence>
<dbReference type="GO" id="GO:0009244">
    <property type="term" value="P:lipopolysaccharide core region biosynthetic process"/>
    <property type="evidence" value="ECO:0007669"/>
    <property type="project" value="TreeGrafter"/>
</dbReference>
<dbReference type="EC" id="2.4.1.-" evidence="3"/>
<dbReference type="PANTHER" id="PTHR30160">
    <property type="entry name" value="TETRAACYLDISACCHARIDE 4'-KINASE-RELATED"/>
    <property type="match status" value="1"/>
</dbReference>
<organism evidence="3">
    <name type="scientific">uncultured Sulfurovum sp</name>
    <dbReference type="NCBI Taxonomy" id="269237"/>
    <lineage>
        <taxon>Bacteria</taxon>
        <taxon>Pseudomonadati</taxon>
        <taxon>Campylobacterota</taxon>
        <taxon>Epsilonproteobacteria</taxon>
        <taxon>Campylobacterales</taxon>
        <taxon>Sulfurovaceae</taxon>
        <taxon>Sulfurovum</taxon>
        <taxon>environmental samples</taxon>
    </lineage>
</organism>
<dbReference type="InterPro" id="IPR002201">
    <property type="entry name" value="Glyco_trans_9"/>
</dbReference>
<proteinExistence type="predicted"/>
<dbReference type="EMBL" id="CACVAR010000232">
    <property type="protein sequence ID" value="CAA6813860.1"/>
    <property type="molecule type" value="Genomic_DNA"/>
</dbReference>
<gene>
    <name evidence="3" type="ORF">HELGO_WM43106</name>
</gene>
<sequence length="306" mass="34754">MNILITRHDKIGDFITMLPVCKVLKEQSNHKIVMLVAKVNVALAKELDFIDEVIEYTKDTKALVQTIKSYNFDVSISGYIDTSLGKILFKSRIPKRIAPATKIAQIFFNKRVKQRRSEVKKREFEYNLDLLKAFDNNLTLNFKRPLLNVDSISSNKKPFIIFHTGFGGSSDGNLTLDDYLKLAKKASEHTEVVFSFGPDDDESKAYIKKHLNFKANIRDDFKSLLDFTHFIATSKLFVSTSTGPMHLAGMSNTPTLSFFGANLFASAKRWGTISDENLQHNFTVEADYGVEVYKEIEEKLMDIING</sequence>
<evidence type="ECO:0000313" key="3">
    <source>
        <dbReference type="EMBL" id="CAA6813860.1"/>
    </source>
</evidence>
<dbReference type="SUPFAM" id="SSF53756">
    <property type="entry name" value="UDP-Glycosyltransferase/glycogen phosphorylase"/>
    <property type="match status" value="1"/>
</dbReference>
<dbReference type="GO" id="GO:0008713">
    <property type="term" value="F:ADP-heptose-lipopolysaccharide heptosyltransferase activity"/>
    <property type="evidence" value="ECO:0007669"/>
    <property type="project" value="TreeGrafter"/>
</dbReference>
<accession>A0A6S6SZD0</accession>
<keyword evidence="2 3" id="KW-0808">Transferase</keyword>
<dbReference type="Pfam" id="PF01075">
    <property type="entry name" value="Glyco_transf_9"/>
    <property type="match status" value="1"/>
</dbReference>
<dbReference type="CDD" id="cd03789">
    <property type="entry name" value="GT9_LPS_heptosyltransferase"/>
    <property type="match status" value="1"/>
</dbReference>
<dbReference type="InterPro" id="IPR051199">
    <property type="entry name" value="LPS_LOS_Heptosyltrfase"/>
</dbReference>
<dbReference type="Gene3D" id="3.40.50.2000">
    <property type="entry name" value="Glycogen Phosphorylase B"/>
    <property type="match status" value="2"/>
</dbReference>
<reference evidence="3" key="1">
    <citation type="submission" date="2020-01" db="EMBL/GenBank/DDBJ databases">
        <authorList>
            <person name="Meier V. D."/>
            <person name="Meier V D."/>
        </authorList>
    </citation>
    <scope>NUCLEOTIDE SEQUENCE</scope>
    <source>
        <strain evidence="3">HLG_WM_MAG_03</strain>
    </source>
</reference>
<name>A0A6S6SZD0_9BACT</name>
<evidence type="ECO:0000256" key="2">
    <source>
        <dbReference type="ARBA" id="ARBA00022679"/>
    </source>
</evidence>